<name>A0A1S1PJE4_9ACTN</name>
<gene>
    <name evidence="1" type="ORF">BBK14_07875</name>
</gene>
<protein>
    <recommendedName>
        <fullName evidence="3">RNA polymerase subunit sigma-70</fullName>
    </recommendedName>
</protein>
<dbReference type="EMBL" id="MAXA01000257">
    <property type="protein sequence ID" value="OHV21189.1"/>
    <property type="molecule type" value="Genomic_DNA"/>
</dbReference>
<comment type="caution">
    <text evidence="1">The sequence shown here is derived from an EMBL/GenBank/DDBJ whole genome shotgun (WGS) entry which is preliminary data.</text>
</comment>
<proteinExistence type="predicted"/>
<dbReference type="RefSeq" id="WP_071066534.1">
    <property type="nucleotide sequence ID" value="NZ_MAXA01000257.1"/>
</dbReference>
<sequence>MQIHPTLDQIRALPAAERLAVIAELAQRVEDARPLRDGAIRELRAAGGHTVDQLAAAAHVSTATVKIVLRQS</sequence>
<evidence type="ECO:0000313" key="1">
    <source>
        <dbReference type="EMBL" id="OHV21189.1"/>
    </source>
</evidence>
<evidence type="ECO:0008006" key="3">
    <source>
        <dbReference type="Google" id="ProtNLM"/>
    </source>
</evidence>
<evidence type="ECO:0000313" key="2">
    <source>
        <dbReference type="Proteomes" id="UP000179769"/>
    </source>
</evidence>
<dbReference type="AlphaFoldDB" id="A0A1S1PJE4"/>
<reference evidence="2" key="1">
    <citation type="submission" date="2016-07" db="EMBL/GenBank/DDBJ databases">
        <title>Frankia sp. NRRL B-16219 Genome sequencing.</title>
        <authorList>
            <person name="Ghodhbane-Gtari F."/>
            <person name="Swanson E."/>
            <person name="Gueddou A."/>
            <person name="Louati M."/>
            <person name="Nouioui I."/>
            <person name="Hezbri K."/>
            <person name="Abebe-Akele F."/>
            <person name="Simpson S."/>
            <person name="Morris K."/>
            <person name="Thomas K."/>
            <person name="Gtari M."/>
            <person name="Tisa L.S."/>
        </authorList>
    </citation>
    <scope>NUCLEOTIDE SEQUENCE [LARGE SCALE GENOMIC DNA]</scope>
    <source>
        <strain evidence="2">NRRL B-16219</strain>
    </source>
</reference>
<organism evidence="1 2">
    <name type="scientific">Parafrankia soli</name>
    <dbReference type="NCBI Taxonomy" id="2599596"/>
    <lineage>
        <taxon>Bacteria</taxon>
        <taxon>Bacillati</taxon>
        <taxon>Actinomycetota</taxon>
        <taxon>Actinomycetes</taxon>
        <taxon>Frankiales</taxon>
        <taxon>Frankiaceae</taxon>
        <taxon>Parafrankia</taxon>
    </lineage>
</organism>
<dbReference type="Proteomes" id="UP000179769">
    <property type="component" value="Unassembled WGS sequence"/>
</dbReference>
<accession>A0A1S1PJE4</accession>
<keyword evidence="2" id="KW-1185">Reference proteome</keyword>